<dbReference type="PANTHER" id="PTHR22932:SF1">
    <property type="entry name" value="CO-CHAPERONE PROTEIN DAF-41"/>
    <property type="match status" value="1"/>
</dbReference>
<evidence type="ECO:0000313" key="5">
    <source>
        <dbReference type="Proteomes" id="UP000662931"/>
    </source>
</evidence>
<dbReference type="GO" id="GO:0005634">
    <property type="term" value="C:nucleus"/>
    <property type="evidence" value="ECO:0007669"/>
    <property type="project" value="TreeGrafter"/>
</dbReference>
<dbReference type="EMBL" id="CP064812">
    <property type="protein sequence ID" value="QPG73696.1"/>
    <property type="molecule type" value="Genomic_DNA"/>
</dbReference>
<evidence type="ECO:0000256" key="1">
    <source>
        <dbReference type="ARBA" id="ARBA00025733"/>
    </source>
</evidence>
<organism evidence="4 5">
    <name type="scientific">Eeniella nana</name>
    <name type="common">Yeast</name>
    <name type="synonym">Brettanomyces nanus</name>
    <dbReference type="NCBI Taxonomy" id="13502"/>
    <lineage>
        <taxon>Eukaryota</taxon>
        <taxon>Fungi</taxon>
        <taxon>Dikarya</taxon>
        <taxon>Ascomycota</taxon>
        <taxon>Saccharomycotina</taxon>
        <taxon>Pichiomycetes</taxon>
        <taxon>Pichiales</taxon>
        <taxon>Pichiaceae</taxon>
        <taxon>Brettanomyces</taxon>
    </lineage>
</organism>
<dbReference type="GO" id="GO:0005829">
    <property type="term" value="C:cytosol"/>
    <property type="evidence" value="ECO:0007669"/>
    <property type="project" value="TreeGrafter"/>
</dbReference>
<dbReference type="GeneID" id="62194410"/>
<keyword evidence="5" id="KW-1185">Reference proteome</keyword>
<evidence type="ECO:0000259" key="3">
    <source>
        <dbReference type="PROSITE" id="PS51203"/>
    </source>
</evidence>
<protein>
    <recommendedName>
        <fullName evidence="3">CS domain-containing protein</fullName>
    </recommendedName>
</protein>
<dbReference type="FunFam" id="2.60.40.790:FF:000013">
    <property type="entry name" value="Very-long-chain (3R)-3-hydroxyacyl-CoA dehydratase"/>
    <property type="match status" value="1"/>
</dbReference>
<dbReference type="PROSITE" id="PS51203">
    <property type="entry name" value="CS"/>
    <property type="match status" value="1"/>
</dbReference>
<proteinExistence type="inferred from homology"/>
<dbReference type="GO" id="GO:0051131">
    <property type="term" value="P:chaperone-mediated protein complex assembly"/>
    <property type="evidence" value="ECO:0007669"/>
    <property type="project" value="TreeGrafter"/>
</dbReference>
<dbReference type="CDD" id="cd06465">
    <property type="entry name" value="p23_hB-ind1_like"/>
    <property type="match status" value="1"/>
</dbReference>
<dbReference type="RefSeq" id="XP_038777261.1">
    <property type="nucleotide sequence ID" value="XM_038921333.1"/>
</dbReference>
<feature type="region of interest" description="Disordered" evidence="2">
    <location>
        <begin position="118"/>
        <end position="140"/>
    </location>
</feature>
<accession>A0A875RXC7</accession>
<feature type="domain" description="CS" evidence="3">
    <location>
        <begin position="3"/>
        <end position="98"/>
    </location>
</feature>
<dbReference type="GO" id="GO:0006457">
    <property type="term" value="P:protein folding"/>
    <property type="evidence" value="ECO:0007669"/>
    <property type="project" value="TreeGrafter"/>
</dbReference>
<sequence length="164" mass="18737">MTSIAPEVLWAQRSSDKIASKNIIFLTVRLLDPEDLKIDLSSNALKITAKSDDHDYKLDIEFFDEIDEKLSHYHVAGSHIAFILIKKKLEVKYWPRLTKEKAKYHYIRTDFEKWVDEDEQAEEAPQADHDDSEMSALPGQDQFDMAKLAEQYAGKGGAMMGGSE</sequence>
<name>A0A875RXC7_EENNA</name>
<dbReference type="KEGG" id="bnn:FOA43_001009"/>
<dbReference type="AlphaFoldDB" id="A0A875RXC7"/>
<dbReference type="Proteomes" id="UP000662931">
    <property type="component" value="Chromosome 1"/>
</dbReference>
<gene>
    <name evidence="4" type="ORF">FOA43_001009</name>
</gene>
<dbReference type="InterPro" id="IPR045250">
    <property type="entry name" value="p23-like"/>
</dbReference>
<dbReference type="PANTHER" id="PTHR22932">
    <property type="entry name" value="TELOMERASE-BINDING PROTEIN P23 HSP90 CO-CHAPERONE"/>
    <property type="match status" value="1"/>
</dbReference>
<dbReference type="GO" id="GO:0051087">
    <property type="term" value="F:protein-folding chaperone binding"/>
    <property type="evidence" value="ECO:0007669"/>
    <property type="project" value="TreeGrafter"/>
</dbReference>
<dbReference type="InterPro" id="IPR007052">
    <property type="entry name" value="CS_dom"/>
</dbReference>
<dbReference type="Gene3D" id="2.60.40.790">
    <property type="match status" value="1"/>
</dbReference>
<dbReference type="InterPro" id="IPR008978">
    <property type="entry name" value="HSP20-like_chaperone"/>
</dbReference>
<evidence type="ECO:0000313" key="4">
    <source>
        <dbReference type="EMBL" id="QPG73696.1"/>
    </source>
</evidence>
<dbReference type="OrthoDB" id="1564555at2759"/>
<reference evidence="4" key="1">
    <citation type="submission" date="2020-10" db="EMBL/GenBank/DDBJ databases">
        <authorList>
            <person name="Roach M.J.R."/>
        </authorList>
    </citation>
    <scope>NUCLEOTIDE SEQUENCE</scope>
    <source>
        <strain evidence="4">CBS 1945</strain>
    </source>
</reference>
<dbReference type="GO" id="GO:0051879">
    <property type="term" value="F:Hsp90 protein binding"/>
    <property type="evidence" value="ECO:0007669"/>
    <property type="project" value="InterPro"/>
</dbReference>
<dbReference type="Pfam" id="PF04969">
    <property type="entry name" value="CS"/>
    <property type="match status" value="1"/>
</dbReference>
<comment type="similarity">
    <text evidence="1">Belongs to the p23/wos2 family.</text>
</comment>
<dbReference type="SUPFAM" id="SSF49764">
    <property type="entry name" value="HSP20-like chaperones"/>
    <property type="match status" value="1"/>
</dbReference>
<evidence type="ECO:0000256" key="2">
    <source>
        <dbReference type="SAM" id="MobiDB-lite"/>
    </source>
</evidence>